<dbReference type="Gene3D" id="3.40.50.1820">
    <property type="entry name" value="alpha/beta hydrolase"/>
    <property type="match status" value="1"/>
</dbReference>
<proteinExistence type="predicted"/>
<feature type="domain" description="AB hydrolase-1" evidence="1">
    <location>
        <begin position="50"/>
        <end position="303"/>
    </location>
</feature>
<accession>A0A1A8Z9C6</accession>
<evidence type="ECO:0000313" key="2">
    <source>
        <dbReference type="EMBL" id="SBT40406.1"/>
    </source>
</evidence>
<keyword evidence="3" id="KW-1185">Reference proteome</keyword>
<dbReference type="AlphaFoldDB" id="A0A1A8Z9C6"/>
<dbReference type="InterPro" id="IPR029058">
    <property type="entry name" value="AB_hydrolase_fold"/>
</dbReference>
<dbReference type="SUPFAM" id="SSF53474">
    <property type="entry name" value="alpha/beta-Hydrolases"/>
    <property type="match status" value="1"/>
</dbReference>
<dbReference type="InterPro" id="IPR050266">
    <property type="entry name" value="AB_hydrolase_sf"/>
</dbReference>
<evidence type="ECO:0000259" key="1">
    <source>
        <dbReference type="Pfam" id="PF12697"/>
    </source>
</evidence>
<name>A0A1A8Z9C6_9ACTN</name>
<dbReference type="PATRIC" id="fig|299146.4.peg.978"/>
<dbReference type="GO" id="GO:0016020">
    <property type="term" value="C:membrane"/>
    <property type="evidence" value="ECO:0007669"/>
    <property type="project" value="TreeGrafter"/>
</dbReference>
<dbReference type="Proteomes" id="UP000198765">
    <property type="component" value="Chromosome I"/>
</dbReference>
<dbReference type="PANTHER" id="PTHR43798:SF33">
    <property type="entry name" value="HYDROLASE, PUTATIVE (AFU_ORTHOLOGUE AFUA_2G14860)-RELATED"/>
    <property type="match status" value="1"/>
</dbReference>
<reference evidence="2 3" key="1">
    <citation type="submission" date="2016-06" db="EMBL/GenBank/DDBJ databases">
        <authorList>
            <person name="Kjaerup R.B."/>
            <person name="Dalgaard T.S."/>
            <person name="Juul-Madsen H.R."/>
        </authorList>
    </citation>
    <scope>NUCLEOTIDE SEQUENCE [LARGE SCALE GENOMIC DNA]</scope>
    <source>
        <strain evidence="2 3">DSM 45248</strain>
    </source>
</reference>
<dbReference type="InterPro" id="IPR000073">
    <property type="entry name" value="AB_hydrolase_1"/>
</dbReference>
<organism evidence="2 3">
    <name type="scientific">Micromonospora narathiwatensis</name>
    <dbReference type="NCBI Taxonomy" id="299146"/>
    <lineage>
        <taxon>Bacteria</taxon>
        <taxon>Bacillati</taxon>
        <taxon>Actinomycetota</taxon>
        <taxon>Actinomycetes</taxon>
        <taxon>Micromonosporales</taxon>
        <taxon>Micromonosporaceae</taxon>
        <taxon>Micromonospora</taxon>
    </lineage>
</organism>
<gene>
    <name evidence="2" type="ORF">GA0070621_0954</name>
</gene>
<protein>
    <submittedName>
        <fullName evidence="2">Pimeloyl-ACP methyl ester carboxylesterase</fullName>
    </submittedName>
</protein>
<dbReference type="EMBL" id="LT594324">
    <property type="protein sequence ID" value="SBT40406.1"/>
    <property type="molecule type" value="Genomic_DNA"/>
</dbReference>
<dbReference type="PANTHER" id="PTHR43798">
    <property type="entry name" value="MONOACYLGLYCEROL LIPASE"/>
    <property type="match status" value="1"/>
</dbReference>
<dbReference type="GO" id="GO:0003824">
    <property type="term" value="F:catalytic activity"/>
    <property type="evidence" value="ECO:0007669"/>
    <property type="project" value="UniProtKB-ARBA"/>
</dbReference>
<evidence type="ECO:0000313" key="3">
    <source>
        <dbReference type="Proteomes" id="UP000198765"/>
    </source>
</evidence>
<sequence>MTSCASDTYSPREVNSRLQELGFREHLAQTIYGTVAFFVRRQNDDEAGSLLLHGVASDATTWTPMLQCAAELGVDLGNLVLVDLPCFGKSENRLDTMWIPEVGDMLISEMTTLGFLRVRLIGHSMGGFLALDMAARFHEHATSVHVAAGSYFAILNTIKRPIRNIFRNPGTALLWNSYWLLCLMGRTGTMMVRTAAAVLGPRVVIAPFVAKPTKLRRQIAEVMLSQLNPRGVVLTARNGPAYDAVTTWGSIRVPLVAVFGQKDRMVTRWDAEELSQVNPSARIAWVDDAGHMLIVERPAAVLRALGL</sequence>
<dbReference type="Pfam" id="PF12697">
    <property type="entry name" value="Abhydrolase_6"/>
    <property type="match status" value="1"/>
</dbReference>